<proteinExistence type="inferred from homology"/>
<name>A0A1C1CRS4_9EURO</name>
<dbReference type="STRING" id="86049.A0A1C1CRS4"/>
<reference evidence="3" key="1">
    <citation type="submission" date="2015-07" db="EMBL/GenBank/DDBJ databases">
        <authorList>
            <person name="Teixeira M.M."/>
            <person name="Souza R.C."/>
            <person name="Almeida L.G."/>
            <person name="Vicente V.A."/>
            <person name="de Hoog S."/>
            <person name="Bocca A.L."/>
            <person name="de Almeida S.R."/>
            <person name="Vasconcelos A.T."/>
            <person name="Felipe M.S."/>
        </authorList>
    </citation>
    <scope>NUCLEOTIDE SEQUENCE [LARGE SCALE GENOMIC DNA]</scope>
    <source>
        <strain evidence="3">KSF</strain>
    </source>
</reference>
<dbReference type="Gene3D" id="3.50.50.60">
    <property type="entry name" value="FAD/NAD(P)-binding domain"/>
    <property type="match status" value="1"/>
</dbReference>
<dbReference type="AlphaFoldDB" id="A0A1C1CRS4"/>
<sequence length="109" mass="11854">MTTTNEANGLNGVHEAQKSALVGVDEFLTHQTYDYLICGGGTAGLAIAARLTENPDVTVGVIEAGKNRLGDPLVDVPALFTQMLGNKEYDWAWDTIPQVRSDHMLRLVR</sequence>
<protein>
    <submittedName>
        <fullName evidence="2">Uncharacterized protein</fullName>
    </submittedName>
</protein>
<dbReference type="VEuPathDB" id="FungiDB:CLCR_09310"/>
<comment type="similarity">
    <text evidence="1">Belongs to the GMC oxidoreductase family.</text>
</comment>
<dbReference type="EMBL" id="LGRB01000009">
    <property type="protein sequence ID" value="OCT51216.1"/>
    <property type="molecule type" value="Genomic_DNA"/>
</dbReference>
<dbReference type="PANTHER" id="PTHR11552:SF210">
    <property type="entry name" value="GLUCOSE-METHANOL-CHOLINE OXIDOREDUCTASE N-TERMINAL DOMAIN-CONTAINING PROTEIN-RELATED"/>
    <property type="match status" value="1"/>
</dbReference>
<dbReference type="Gene3D" id="3.30.560.10">
    <property type="entry name" value="Glucose Oxidase, domain 3"/>
    <property type="match status" value="1"/>
</dbReference>
<dbReference type="PANTHER" id="PTHR11552">
    <property type="entry name" value="GLUCOSE-METHANOL-CHOLINE GMC OXIDOREDUCTASE"/>
    <property type="match status" value="1"/>
</dbReference>
<gene>
    <name evidence="2" type="ORF">CLCR_09310</name>
</gene>
<dbReference type="InterPro" id="IPR036188">
    <property type="entry name" value="FAD/NAD-bd_sf"/>
</dbReference>
<comment type="caution">
    <text evidence="2">The sequence shown here is derived from an EMBL/GenBank/DDBJ whole genome shotgun (WGS) entry which is preliminary data.</text>
</comment>
<keyword evidence="3" id="KW-1185">Reference proteome</keyword>
<organism evidence="2 3">
    <name type="scientific">Cladophialophora carrionii</name>
    <dbReference type="NCBI Taxonomy" id="86049"/>
    <lineage>
        <taxon>Eukaryota</taxon>
        <taxon>Fungi</taxon>
        <taxon>Dikarya</taxon>
        <taxon>Ascomycota</taxon>
        <taxon>Pezizomycotina</taxon>
        <taxon>Eurotiomycetes</taxon>
        <taxon>Chaetothyriomycetidae</taxon>
        <taxon>Chaetothyriales</taxon>
        <taxon>Herpotrichiellaceae</taxon>
        <taxon>Cladophialophora</taxon>
    </lineage>
</organism>
<dbReference type="GO" id="GO:0016491">
    <property type="term" value="F:oxidoreductase activity"/>
    <property type="evidence" value="ECO:0007669"/>
    <property type="project" value="TreeGrafter"/>
</dbReference>
<accession>A0A1C1CRS4</accession>
<evidence type="ECO:0000313" key="3">
    <source>
        <dbReference type="Proteomes" id="UP000094526"/>
    </source>
</evidence>
<dbReference type="Proteomes" id="UP000094526">
    <property type="component" value="Unassembled WGS sequence"/>
</dbReference>
<evidence type="ECO:0000313" key="2">
    <source>
        <dbReference type="EMBL" id="OCT51216.1"/>
    </source>
</evidence>
<evidence type="ECO:0000256" key="1">
    <source>
        <dbReference type="ARBA" id="ARBA00010790"/>
    </source>
</evidence>
<dbReference type="InterPro" id="IPR012132">
    <property type="entry name" value="GMC_OxRdtase"/>
</dbReference>
<dbReference type="VEuPathDB" id="FungiDB:G647_06862"/>
<dbReference type="OrthoDB" id="4367626at2759"/>
<dbReference type="GO" id="GO:0050660">
    <property type="term" value="F:flavin adenine dinucleotide binding"/>
    <property type="evidence" value="ECO:0007669"/>
    <property type="project" value="InterPro"/>
</dbReference>
<dbReference type="SUPFAM" id="SSF51905">
    <property type="entry name" value="FAD/NAD(P)-binding domain"/>
    <property type="match status" value="1"/>
</dbReference>